<dbReference type="EMBL" id="MN033433">
    <property type="protein sequence ID" value="QDH87516.1"/>
    <property type="molecule type" value="Genomic_RNA"/>
</dbReference>
<accession>A0A514D1N3</accession>
<evidence type="ECO:0000313" key="1">
    <source>
        <dbReference type="EMBL" id="QDH87516.1"/>
    </source>
</evidence>
<organism evidence="1">
    <name type="scientific">Leviviridae sp</name>
    <dbReference type="NCBI Taxonomy" id="2027243"/>
    <lineage>
        <taxon>Viruses</taxon>
        <taxon>Riboviria</taxon>
        <taxon>Orthornavirae</taxon>
        <taxon>Lenarviricota</taxon>
        <taxon>Leviviricetes</taxon>
        <taxon>Norzivirales</taxon>
        <taxon>Fiersviridae</taxon>
    </lineage>
</organism>
<sequence>MFIDHGTTKRRQLPGPTLQVTSRWKKPITGAYRPSTTYSTPIYGTQITESDTNRWPLPKGSGAVDSGSEFYSLKCEVLGKKFPHTSLYTGAVPENGVFGNAEGTFYLANAFQDSTGQPLSSTLKKVAPVYADLSSDRAALNVKGSIAVAACNPGNQLANVASGVGELLQDVPNIPGVALWESRLKGLVAVAAGADEFLNYIFGINPTLGDMMDFLKATHKVDKRIDQFERDSGRVVRRKFHFPKERDESEQVVFNTYSPVGCTSPHGTNELLGNFQYVFPVYETVRHRVIERETWFSGAFTYYLPSWYETGNRSDRIKLTAKLLGAEPDLNTLWQLTPWSWAVDWFSNAGSFVKNVQSLISYGTILRYGYVMETTTVTDTYTAGAMTHLPDATHQVAFKPPYPAVAPVTVRTTVKKRIKANPFGFGISWDGLSTTQQAIAAALGITRAVR</sequence>
<reference evidence="1" key="1">
    <citation type="submission" date="2019-05" db="EMBL/GenBank/DDBJ databases">
        <title>Metatranscriptomic reconstruction reveals RNA viruses with the potential to shape carbon cycling in soil.</title>
        <authorList>
            <person name="Starr E.P."/>
            <person name="Nuccio E."/>
            <person name="Pett-Ridge J."/>
            <person name="Banfield J.F."/>
            <person name="Firestone M.K."/>
        </authorList>
    </citation>
    <scope>NUCLEOTIDE SEQUENCE</scope>
    <source>
        <strain evidence="1">H1_Bulk_29_scaffold_404</strain>
    </source>
</reference>
<proteinExistence type="predicted"/>
<evidence type="ECO:0008006" key="2">
    <source>
        <dbReference type="Google" id="ProtNLM"/>
    </source>
</evidence>
<protein>
    <recommendedName>
        <fullName evidence="2">Maturation</fullName>
    </recommendedName>
</protein>
<gene>
    <name evidence="1" type="ORF">H1Bulk29404_000001</name>
</gene>
<name>A0A514D1N3_9VIRU</name>